<dbReference type="Gene3D" id="3.10.129.10">
    <property type="entry name" value="Hotdog Thioesterase"/>
    <property type="match status" value="1"/>
</dbReference>
<evidence type="ECO:0000313" key="8">
    <source>
        <dbReference type="Proteomes" id="UP000253915"/>
    </source>
</evidence>
<evidence type="ECO:0000313" key="5">
    <source>
        <dbReference type="EMBL" id="RDB74936.1"/>
    </source>
</evidence>
<name>A0A369MQB7_EGGLN</name>
<sequence length="179" mass="20056">MNEQLQAAFDKKFKDTWFFEDVPLNHATPATTGRTITEADILNFAGISGEWAPIHMDLEYCKAHGHDSVLAQHMLIYTFTPSINPSDPMMAKMNNSILATKGTKNWKFLKMPAVGDTVYTTSEIVAKDDNKPERGVIIIQMSMIDQNGDVLQTGEYHLVVAKKIFFEKQFEAAAAKAQQ</sequence>
<dbReference type="EMBL" id="WPOM01000002">
    <property type="protein sequence ID" value="MVN31853.1"/>
    <property type="molecule type" value="Genomic_DNA"/>
</dbReference>
<dbReference type="PANTHER" id="PTHR43664">
    <property type="entry name" value="MONOAMINE OXIDASE-RELATED"/>
    <property type="match status" value="1"/>
</dbReference>
<evidence type="ECO:0000313" key="10">
    <source>
        <dbReference type="Proteomes" id="UP000436429"/>
    </source>
</evidence>
<reference evidence="7 8" key="1">
    <citation type="journal article" date="2018" name="Elife">
        <title>Discovery and characterization of a prevalent human gut bacterial enzyme sufficient for the inactivation of a family of plant toxins.</title>
        <authorList>
            <person name="Koppel N."/>
            <person name="Bisanz J.E."/>
            <person name="Pandelia M.E."/>
            <person name="Turnbaugh P.J."/>
            <person name="Balskus E.P."/>
        </authorList>
    </citation>
    <scope>NUCLEOTIDE SEQUENCE [LARGE SCALE GENOMIC DNA]</scope>
    <source>
        <strain evidence="6 8">16A</strain>
        <strain evidence="5 7">MR1 #12</strain>
        <strain evidence="4 9">W1 BHI 6</strain>
    </source>
</reference>
<dbReference type="RefSeq" id="WP_009305559.1">
    <property type="nucleotide sequence ID" value="NZ_AP025575.1"/>
</dbReference>
<reference evidence="3 10" key="2">
    <citation type="submission" date="2019-11" db="EMBL/GenBank/DDBJ databases">
        <title>Whole genome shotgun sequencing (WGS) data from Adlercreutzia equolifaciens ResAG-91, Eggerthella lenta MRI-F36, MRI-F37, MRI-F40, ResAG-49, ResAG-88, ResAG-121, ResAG-145, and Gordonibacter sp. ResAG-5, ResAG-26, ResAG-43, ResAG-50, ResAG-59.</title>
        <authorList>
            <person name="Stoll D.A."/>
            <person name="Danylec N."/>
            <person name="Franz C.M.A.P."/>
            <person name="Huch M."/>
        </authorList>
    </citation>
    <scope>NUCLEOTIDE SEQUENCE [LARGE SCALE GENOMIC DNA]</scope>
    <source>
        <strain evidence="3 10">ResAG-88</strain>
    </source>
</reference>
<dbReference type="Proteomes" id="UP000253915">
    <property type="component" value="Unassembled WGS sequence"/>
</dbReference>
<evidence type="ECO:0000313" key="6">
    <source>
        <dbReference type="EMBL" id="RDC36250.1"/>
    </source>
</evidence>
<dbReference type="PANTHER" id="PTHR43664:SF1">
    <property type="entry name" value="BETA-METHYLMALYL-COA DEHYDRATASE"/>
    <property type="match status" value="1"/>
</dbReference>
<evidence type="ECO:0000313" key="3">
    <source>
        <dbReference type="EMBL" id="MVN31853.1"/>
    </source>
</evidence>
<evidence type="ECO:0000313" key="7">
    <source>
        <dbReference type="Proteomes" id="UP000253752"/>
    </source>
</evidence>
<proteinExistence type="inferred from homology"/>
<comment type="similarity">
    <text evidence="1">Belongs to the enoyl-CoA hydratase/isomerase family.</text>
</comment>
<dbReference type="Proteomes" id="UP000253752">
    <property type="component" value="Unassembled WGS sequence"/>
</dbReference>
<dbReference type="Proteomes" id="UP000253970">
    <property type="component" value="Unassembled WGS sequence"/>
</dbReference>
<evidence type="ECO:0000313" key="9">
    <source>
        <dbReference type="Proteomes" id="UP000253970"/>
    </source>
</evidence>
<feature type="domain" description="MaoC-like" evidence="2">
    <location>
        <begin position="32"/>
        <end position="131"/>
    </location>
</feature>
<accession>A0A369MQB7</accession>
<dbReference type="EMBL" id="PPTU01000005">
    <property type="protein sequence ID" value="RDB72070.1"/>
    <property type="molecule type" value="Genomic_DNA"/>
</dbReference>
<gene>
    <name evidence="6" type="ORF">C1853_11430</name>
    <name evidence="5" type="ORF">C1872_14705</name>
    <name evidence="4" type="ORF">C1875_05115</name>
    <name evidence="3" type="ORF">GO726_01490</name>
</gene>
<dbReference type="EMBL" id="PPUQ01000017">
    <property type="protein sequence ID" value="RDC36250.1"/>
    <property type="molecule type" value="Genomic_DNA"/>
</dbReference>
<protein>
    <submittedName>
        <fullName evidence="5">Dehydratase</fullName>
    </submittedName>
</protein>
<dbReference type="Pfam" id="PF01575">
    <property type="entry name" value="MaoC_dehydratas"/>
    <property type="match status" value="1"/>
</dbReference>
<dbReference type="InterPro" id="IPR002539">
    <property type="entry name" value="MaoC-like_dom"/>
</dbReference>
<dbReference type="SUPFAM" id="SSF54637">
    <property type="entry name" value="Thioesterase/thiol ester dehydrase-isomerase"/>
    <property type="match status" value="1"/>
</dbReference>
<dbReference type="GeneID" id="69512494"/>
<evidence type="ECO:0000256" key="1">
    <source>
        <dbReference type="ARBA" id="ARBA00005254"/>
    </source>
</evidence>
<evidence type="ECO:0000259" key="2">
    <source>
        <dbReference type="Pfam" id="PF01575"/>
    </source>
</evidence>
<comment type="caution">
    <text evidence="5">The sequence shown here is derived from an EMBL/GenBank/DDBJ whole genome shotgun (WGS) entry which is preliminary data.</text>
</comment>
<dbReference type="AlphaFoldDB" id="A0A369MQB7"/>
<dbReference type="Proteomes" id="UP000436429">
    <property type="component" value="Unassembled WGS sequence"/>
</dbReference>
<dbReference type="EMBL" id="PPTX01000032">
    <property type="protein sequence ID" value="RDB74936.1"/>
    <property type="molecule type" value="Genomic_DNA"/>
</dbReference>
<dbReference type="InterPro" id="IPR029069">
    <property type="entry name" value="HotDog_dom_sf"/>
</dbReference>
<evidence type="ECO:0000313" key="4">
    <source>
        <dbReference type="EMBL" id="RDB72070.1"/>
    </source>
</evidence>
<dbReference type="InterPro" id="IPR052342">
    <property type="entry name" value="MCH/BMMD"/>
</dbReference>
<organism evidence="5 7">
    <name type="scientific">Eggerthella lenta</name>
    <name type="common">Eubacterium lentum</name>
    <dbReference type="NCBI Taxonomy" id="84112"/>
    <lineage>
        <taxon>Bacteria</taxon>
        <taxon>Bacillati</taxon>
        <taxon>Actinomycetota</taxon>
        <taxon>Coriobacteriia</taxon>
        <taxon>Eggerthellales</taxon>
        <taxon>Eggerthellaceae</taxon>
        <taxon>Eggerthella</taxon>
    </lineage>
</organism>